<keyword evidence="6" id="KW-0418">Kinase</keyword>
<sequence length="670" mass="73297">MYQVRSDPSDPSKPSLPSLSSHHRTAAVRGGQPASRYPVLAESTRQQQQATDKASSNLPVPRLPLSRLPPAQGTSDGPAPPIHAALHGANLVNASQVADTSQTARHGRAKAPDGRSPRVLNATQAQAGSVSARPSSKGVTAQGQTGVAVASSGETGGGPARTSSLASTTTAGAGTGSARASPTHDKQGGLLANEKLPLTPGKVLKNYIQFLSEYEQGEILDYPQIWYFGAGANKVRGTASSSGNHGYDDERGDYQTVPHDHILYRYDILSPLGKGSFGQVVKAYDHRTHQHVALKIIRNKKRFHHQALVEVKILEHLRDRDDGTANIVQMLDYFYFRNHLCITFELLSLNLYDFLKNNNFQGFSLSLIRRFAIQLLQSLRYLRKHRVIHCDLKPENILLKQPNKSGIKVIDFGSSCFEDERVYTYIQSRFYRSPEVILGLPYDMAIDIWSFGCILAELYTGYPLFPGENEVEQLACIMEILGTPPSYLLENATRRKMFFDSSGAPRLMPNSRGKKRRPATKDFAMVIRSSDPAFVDFLSVCLKWDPAERLLPEDALHHPWILEGYHPQKNITQTDHGATSSAYSHHPGSSAKRRRDKSHKPAAAAAAVAAGDGPSSQFLPPIDDTGSTAGVAMGTQMSVKVRGRDKGAMAAGSHLLPTHIGEDKLQHQHG</sequence>
<dbReference type="EMBL" id="CDMY01000718">
    <property type="protein sequence ID" value="CEM31422.1"/>
    <property type="molecule type" value="Genomic_DNA"/>
</dbReference>
<dbReference type="STRING" id="1169540.A0A0G4GMJ0"/>
<dbReference type="InterPro" id="IPR050494">
    <property type="entry name" value="Ser_Thr_dual-spec_kinase"/>
</dbReference>
<evidence type="ECO:0000256" key="4">
    <source>
        <dbReference type="ARBA" id="ARBA00022679"/>
    </source>
</evidence>
<reference evidence="14 15" key="1">
    <citation type="submission" date="2014-11" db="EMBL/GenBank/DDBJ databases">
        <authorList>
            <person name="Zhu J."/>
            <person name="Qi W."/>
            <person name="Song R."/>
        </authorList>
    </citation>
    <scope>NUCLEOTIDE SEQUENCE [LARGE SCALE GENOMIC DNA]</scope>
</reference>
<accession>A0A0G4GMJ0</accession>
<dbReference type="Gene3D" id="3.30.10.30">
    <property type="entry name" value="DYRK"/>
    <property type="match status" value="1"/>
</dbReference>
<feature type="compositionally biased region" description="Polar residues" evidence="12">
    <location>
        <begin position="121"/>
        <end position="145"/>
    </location>
</feature>
<name>A0A0G4GMJ0_VITBC</name>
<dbReference type="Gene3D" id="3.30.200.20">
    <property type="entry name" value="Phosphorylase Kinase, domain 1"/>
    <property type="match status" value="1"/>
</dbReference>
<keyword evidence="3" id="KW-0723">Serine/threonine-protein kinase</keyword>
<feature type="binding site" evidence="11">
    <location>
        <position position="295"/>
    </location>
    <ligand>
        <name>ATP</name>
        <dbReference type="ChEBI" id="CHEBI:30616"/>
    </ligand>
</feature>
<dbReference type="Pfam" id="PF00069">
    <property type="entry name" value="Pkinase"/>
    <property type="match status" value="1"/>
</dbReference>
<dbReference type="PANTHER" id="PTHR24058:SF22">
    <property type="entry name" value="DUAL SPECIFICITY TYROSINE-PHOSPHORYLATION-REGULATED KINASE 4"/>
    <property type="match status" value="1"/>
</dbReference>
<evidence type="ECO:0000259" key="13">
    <source>
        <dbReference type="PROSITE" id="PS50011"/>
    </source>
</evidence>
<dbReference type="SUPFAM" id="SSF56112">
    <property type="entry name" value="Protein kinase-like (PK-like)"/>
    <property type="match status" value="1"/>
</dbReference>
<evidence type="ECO:0000256" key="9">
    <source>
        <dbReference type="ARBA" id="ARBA00049308"/>
    </source>
</evidence>
<dbReference type="Proteomes" id="UP000041254">
    <property type="component" value="Unassembled WGS sequence"/>
</dbReference>
<dbReference type="OrthoDB" id="9332038at2759"/>
<dbReference type="GO" id="GO:0005737">
    <property type="term" value="C:cytoplasm"/>
    <property type="evidence" value="ECO:0007669"/>
    <property type="project" value="TreeGrafter"/>
</dbReference>
<dbReference type="GO" id="GO:0004674">
    <property type="term" value="F:protein serine/threonine kinase activity"/>
    <property type="evidence" value="ECO:0007669"/>
    <property type="project" value="UniProtKB-KW"/>
</dbReference>
<keyword evidence="4" id="KW-0808">Transferase</keyword>
<dbReference type="Gene3D" id="1.10.510.10">
    <property type="entry name" value="Transferase(Phosphotransferase) domain 1"/>
    <property type="match status" value="1"/>
</dbReference>
<dbReference type="PROSITE" id="PS00108">
    <property type="entry name" value="PROTEIN_KINASE_ST"/>
    <property type="match status" value="1"/>
</dbReference>
<evidence type="ECO:0000256" key="5">
    <source>
        <dbReference type="ARBA" id="ARBA00022741"/>
    </source>
</evidence>
<comment type="catalytic activity">
    <reaction evidence="9">
        <text>L-threonyl-[protein] + ATP = O-phospho-L-threonyl-[protein] + ADP + H(+)</text>
        <dbReference type="Rhea" id="RHEA:46608"/>
        <dbReference type="Rhea" id="RHEA-COMP:11060"/>
        <dbReference type="Rhea" id="RHEA-COMP:11605"/>
        <dbReference type="ChEBI" id="CHEBI:15378"/>
        <dbReference type="ChEBI" id="CHEBI:30013"/>
        <dbReference type="ChEBI" id="CHEBI:30616"/>
        <dbReference type="ChEBI" id="CHEBI:61977"/>
        <dbReference type="ChEBI" id="CHEBI:456216"/>
        <dbReference type="EC" id="2.7.12.1"/>
    </reaction>
</comment>
<dbReference type="InterPro" id="IPR011009">
    <property type="entry name" value="Kinase-like_dom_sf"/>
</dbReference>
<comment type="catalytic activity">
    <reaction evidence="8">
        <text>L-seryl-[protein] + ATP = O-phospho-L-seryl-[protein] + ADP + H(+)</text>
        <dbReference type="Rhea" id="RHEA:17989"/>
        <dbReference type="Rhea" id="RHEA-COMP:9863"/>
        <dbReference type="Rhea" id="RHEA-COMP:11604"/>
        <dbReference type="ChEBI" id="CHEBI:15378"/>
        <dbReference type="ChEBI" id="CHEBI:29999"/>
        <dbReference type="ChEBI" id="CHEBI:30616"/>
        <dbReference type="ChEBI" id="CHEBI:83421"/>
        <dbReference type="ChEBI" id="CHEBI:456216"/>
        <dbReference type="EC" id="2.7.12.1"/>
    </reaction>
</comment>
<dbReference type="EC" id="2.7.12.1" evidence="2"/>
<feature type="region of interest" description="Disordered" evidence="12">
    <location>
        <begin position="571"/>
        <end position="630"/>
    </location>
</feature>
<evidence type="ECO:0000256" key="8">
    <source>
        <dbReference type="ARBA" id="ARBA00049003"/>
    </source>
</evidence>
<feature type="region of interest" description="Disordered" evidence="12">
    <location>
        <begin position="97"/>
        <end position="193"/>
    </location>
</feature>
<keyword evidence="5 11" id="KW-0547">Nucleotide-binding</keyword>
<dbReference type="InterPro" id="IPR042521">
    <property type="entry name" value="DYRK"/>
</dbReference>
<dbReference type="InterPro" id="IPR017441">
    <property type="entry name" value="Protein_kinase_ATP_BS"/>
</dbReference>
<dbReference type="GO" id="GO:0004712">
    <property type="term" value="F:protein serine/threonine/tyrosine kinase activity"/>
    <property type="evidence" value="ECO:0007669"/>
    <property type="project" value="UniProtKB-EC"/>
</dbReference>
<feature type="compositionally biased region" description="Basic residues" evidence="12">
    <location>
        <begin position="591"/>
        <end position="600"/>
    </location>
</feature>
<dbReference type="VEuPathDB" id="CryptoDB:Vbra_10166"/>
<proteinExistence type="inferred from homology"/>
<dbReference type="InterPro" id="IPR008271">
    <property type="entry name" value="Ser/Thr_kinase_AS"/>
</dbReference>
<evidence type="ECO:0000256" key="7">
    <source>
        <dbReference type="ARBA" id="ARBA00022840"/>
    </source>
</evidence>
<dbReference type="PhylomeDB" id="A0A0G4GMJ0"/>
<organism evidence="14 15">
    <name type="scientific">Vitrella brassicaformis (strain CCMP3155)</name>
    <dbReference type="NCBI Taxonomy" id="1169540"/>
    <lineage>
        <taxon>Eukaryota</taxon>
        <taxon>Sar</taxon>
        <taxon>Alveolata</taxon>
        <taxon>Colpodellida</taxon>
        <taxon>Vitrellaceae</taxon>
        <taxon>Vitrella</taxon>
    </lineage>
</organism>
<dbReference type="FunFam" id="1.10.510.10:FF:000112">
    <property type="entry name" value="Putative dual specificity tyrosine-phosphorylation-regulated kinase 2"/>
    <property type="match status" value="1"/>
</dbReference>
<evidence type="ECO:0000313" key="14">
    <source>
        <dbReference type="EMBL" id="CEM31422.1"/>
    </source>
</evidence>
<feature type="compositionally biased region" description="Polar residues" evidence="12">
    <location>
        <begin position="571"/>
        <end position="583"/>
    </location>
</feature>
<evidence type="ECO:0000256" key="2">
    <source>
        <dbReference type="ARBA" id="ARBA00013203"/>
    </source>
</evidence>
<evidence type="ECO:0000256" key="12">
    <source>
        <dbReference type="SAM" id="MobiDB-lite"/>
    </source>
</evidence>
<dbReference type="PROSITE" id="PS00107">
    <property type="entry name" value="PROTEIN_KINASE_ATP"/>
    <property type="match status" value="1"/>
</dbReference>
<protein>
    <recommendedName>
        <fullName evidence="2">dual-specificity kinase</fullName>
        <ecNumber evidence="2">2.7.12.1</ecNumber>
    </recommendedName>
</protein>
<dbReference type="InterPro" id="IPR000719">
    <property type="entry name" value="Prot_kinase_dom"/>
</dbReference>
<keyword evidence="15" id="KW-1185">Reference proteome</keyword>
<feature type="compositionally biased region" description="Low complexity" evidence="12">
    <location>
        <begin position="160"/>
        <end position="181"/>
    </location>
</feature>
<evidence type="ECO:0000256" key="3">
    <source>
        <dbReference type="ARBA" id="ARBA00022527"/>
    </source>
</evidence>
<dbReference type="AlphaFoldDB" id="A0A0G4GMJ0"/>
<evidence type="ECO:0000256" key="6">
    <source>
        <dbReference type="ARBA" id="ARBA00022777"/>
    </source>
</evidence>
<dbReference type="PROSITE" id="PS50011">
    <property type="entry name" value="PROTEIN_KINASE_DOM"/>
    <property type="match status" value="1"/>
</dbReference>
<keyword evidence="7 11" id="KW-0067">ATP-binding</keyword>
<evidence type="ECO:0000256" key="10">
    <source>
        <dbReference type="ARBA" id="ARBA00051680"/>
    </source>
</evidence>
<dbReference type="GO" id="GO:0005524">
    <property type="term" value="F:ATP binding"/>
    <property type="evidence" value="ECO:0007669"/>
    <property type="project" value="UniProtKB-UniRule"/>
</dbReference>
<dbReference type="GO" id="GO:0005856">
    <property type="term" value="C:cytoskeleton"/>
    <property type="evidence" value="ECO:0007669"/>
    <property type="project" value="TreeGrafter"/>
</dbReference>
<feature type="region of interest" description="Disordered" evidence="12">
    <location>
        <begin position="1"/>
        <end position="84"/>
    </location>
</feature>
<gene>
    <name evidence="14" type="ORF">Vbra_10166</name>
</gene>
<evidence type="ECO:0000256" key="1">
    <source>
        <dbReference type="ARBA" id="ARBA00008867"/>
    </source>
</evidence>
<dbReference type="InParanoid" id="A0A0G4GMJ0"/>
<dbReference type="SMART" id="SM00220">
    <property type="entry name" value="S_TKc"/>
    <property type="match status" value="1"/>
</dbReference>
<feature type="compositionally biased region" description="Polar residues" evidence="12">
    <location>
        <begin position="43"/>
        <end position="57"/>
    </location>
</feature>
<feature type="domain" description="Protein kinase" evidence="13">
    <location>
        <begin position="266"/>
        <end position="561"/>
    </location>
</feature>
<evidence type="ECO:0000256" key="11">
    <source>
        <dbReference type="PROSITE-ProRule" id="PRU10141"/>
    </source>
</evidence>
<feature type="compositionally biased region" description="Low complexity" evidence="12">
    <location>
        <begin position="58"/>
        <end position="70"/>
    </location>
</feature>
<evidence type="ECO:0000313" key="15">
    <source>
        <dbReference type="Proteomes" id="UP000041254"/>
    </source>
</evidence>
<dbReference type="PANTHER" id="PTHR24058">
    <property type="entry name" value="DUAL SPECIFICITY PROTEIN KINASE"/>
    <property type="match status" value="1"/>
</dbReference>
<comment type="catalytic activity">
    <reaction evidence="10">
        <text>L-tyrosyl-[protein] + ATP = O-phospho-L-tyrosyl-[protein] + ADP + H(+)</text>
        <dbReference type="Rhea" id="RHEA:10596"/>
        <dbReference type="Rhea" id="RHEA-COMP:10136"/>
        <dbReference type="Rhea" id="RHEA-COMP:20101"/>
        <dbReference type="ChEBI" id="CHEBI:15378"/>
        <dbReference type="ChEBI" id="CHEBI:30616"/>
        <dbReference type="ChEBI" id="CHEBI:46858"/>
        <dbReference type="ChEBI" id="CHEBI:61978"/>
        <dbReference type="ChEBI" id="CHEBI:456216"/>
        <dbReference type="EC" id="2.7.12.1"/>
    </reaction>
</comment>
<comment type="similarity">
    <text evidence="1">Belongs to the protein kinase superfamily. CMGC Ser/Thr protein kinase family. MNB/DYRK subfamily.</text>
</comment>